<dbReference type="RefSeq" id="WP_206823575.1">
    <property type="nucleotide sequence ID" value="NZ_JAEMWU010000001.1"/>
</dbReference>
<keyword evidence="2" id="KW-0378">Hydrolase</keyword>
<evidence type="ECO:0000313" key="3">
    <source>
        <dbReference type="Proteomes" id="UP000664385"/>
    </source>
</evidence>
<evidence type="ECO:0000313" key="2">
    <source>
        <dbReference type="EMBL" id="MBN8205830.1"/>
    </source>
</evidence>
<comment type="caution">
    <text evidence="2">The sequence shown here is derived from an EMBL/GenBank/DDBJ whole genome shotgun (WGS) entry which is preliminary data.</text>
</comment>
<evidence type="ECO:0000259" key="1">
    <source>
        <dbReference type="Pfam" id="PF12697"/>
    </source>
</evidence>
<dbReference type="PANTHER" id="PTHR43798">
    <property type="entry name" value="MONOACYLGLYCEROL LIPASE"/>
    <property type="match status" value="1"/>
</dbReference>
<name>A0A939DVU4_9MICO</name>
<dbReference type="Pfam" id="PF12697">
    <property type="entry name" value="Abhydrolase_6"/>
    <property type="match status" value="1"/>
</dbReference>
<dbReference type="InterPro" id="IPR000073">
    <property type="entry name" value="AB_hydrolase_1"/>
</dbReference>
<reference evidence="2" key="1">
    <citation type="submission" date="2020-12" db="EMBL/GenBank/DDBJ databases">
        <title>PHA producing bacteria isolated from mangrove.</title>
        <authorList>
            <person name="Zheng W."/>
            <person name="Yu S."/>
            <person name="Huang Y."/>
        </authorList>
    </citation>
    <scope>NUCLEOTIDE SEQUENCE</scope>
    <source>
        <strain evidence="2">GN8-5</strain>
    </source>
</reference>
<accession>A0A939DVU4</accession>
<dbReference type="PANTHER" id="PTHR43798:SF33">
    <property type="entry name" value="HYDROLASE, PUTATIVE (AFU_ORTHOLOGUE AFUA_2G14860)-RELATED"/>
    <property type="match status" value="1"/>
</dbReference>
<dbReference type="EMBL" id="JAEMWU010000001">
    <property type="protein sequence ID" value="MBN8205830.1"/>
    <property type="molecule type" value="Genomic_DNA"/>
</dbReference>
<dbReference type="Proteomes" id="UP000664385">
    <property type="component" value="Unassembled WGS sequence"/>
</dbReference>
<dbReference type="InterPro" id="IPR050266">
    <property type="entry name" value="AB_hydrolase_sf"/>
</dbReference>
<dbReference type="GO" id="GO:0016020">
    <property type="term" value="C:membrane"/>
    <property type="evidence" value="ECO:0007669"/>
    <property type="project" value="TreeGrafter"/>
</dbReference>
<dbReference type="AlphaFoldDB" id="A0A939DVU4"/>
<protein>
    <submittedName>
        <fullName evidence="2">Alpha/beta fold hydrolase</fullName>
    </submittedName>
</protein>
<sequence length="239" mass="25241">MLLNTIEAGAGDRVVLLLHGMMGSAESWWRVMSPLAANGNRVIAVDLPGHGLSPRDERCTVASVADVVVETLVSCAPGASVRGIGHSYGGTVLAAVAERMPVTVAAYVDTACAFTGGADQRALAAEYEVDRRRRTDPAWLRRTRPFYSATDAVVESRAAERFDPMTAASISAGGDVAHELEPGSILVRARPSGFVSDKDAAQAASRGVLVRDIADAAHSVWYSHFDEFCAALPEFLGGN</sequence>
<dbReference type="SUPFAM" id="SSF53474">
    <property type="entry name" value="alpha/beta-Hydrolases"/>
    <property type="match status" value="1"/>
</dbReference>
<proteinExistence type="predicted"/>
<dbReference type="Gene3D" id="3.40.50.1820">
    <property type="entry name" value="alpha/beta hydrolase"/>
    <property type="match status" value="1"/>
</dbReference>
<gene>
    <name evidence="2" type="ORF">JF543_07625</name>
</gene>
<organism evidence="2 3">
    <name type="scientific">Microbacterium esteraromaticum</name>
    <dbReference type="NCBI Taxonomy" id="57043"/>
    <lineage>
        <taxon>Bacteria</taxon>
        <taxon>Bacillati</taxon>
        <taxon>Actinomycetota</taxon>
        <taxon>Actinomycetes</taxon>
        <taxon>Micrococcales</taxon>
        <taxon>Microbacteriaceae</taxon>
        <taxon>Microbacterium</taxon>
    </lineage>
</organism>
<dbReference type="InterPro" id="IPR029058">
    <property type="entry name" value="AB_hydrolase_fold"/>
</dbReference>
<feature type="domain" description="AB hydrolase-1" evidence="1">
    <location>
        <begin position="15"/>
        <end position="231"/>
    </location>
</feature>
<dbReference type="GO" id="GO:0016787">
    <property type="term" value="F:hydrolase activity"/>
    <property type="evidence" value="ECO:0007669"/>
    <property type="project" value="UniProtKB-KW"/>
</dbReference>